<dbReference type="EMBL" id="VSSQ01051013">
    <property type="protein sequence ID" value="MPN05101.1"/>
    <property type="molecule type" value="Genomic_DNA"/>
</dbReference>
<organism evidence="1">
    <name type="scientific">bioreactor metagenome</name>
    <dbReference type="NCBI Taxonomy" id="1076179"/>
    <lineage>
        <taxon>unclassified sequences</taxon>
        <taxon>metagenomes</taxon>
        <taxon>ecological metagenomes</taxon>
    </lineage>
</organism>
<proteinExistence type="predicted"/>
<accession>A0A645ESU3</accession>
<sequence>MEIKVVHCSFPLVGNKRGQESVCRMMNIVVARRAALNAHFCRCLAHFYRLLEKTDKSAHYVRVEKR</sequence>
<reference evidence="1" key="1">
    <citation type="submission" date="2019-08" db="EMBL/GenBank/DDBJ databases">
        <authorList>
            <person name="Kucharzyk K."/>
            <person name="Murdoch R.W."/>
            <person name="Higgins S."/>
            <person name="Loffler F."/>
        </authorList>
    </citation>
    <scope>NUCLEOTIDE SEQUENCE</scope>
</reference>
<dbReference type="AlphaFoldDB" id="A0A645ESU3"/>
<gene>
    <name evidence="1" type="ORF">SDC9_152351</name>
</gene>
<evidence type="ECO:0000313" key="1">
    <source>
        <dbReference type="EMBL" id="MPN05101.1"/>
    </source>
</evidence>
<comment type="caution">
    <text evidence="1">The sequence shown here is derived from an EMBL/GenBank/DDBJ whole genome shotgun (WGS) entry which is preliminary data.</text>
</comment>
<protein>
    <submittedName>
        <fullName evidence="1">Uncharacterized protein</fullName>
    </submittedName>
</protein>
<name>A0A645ESU3_9ZZZZ</name>